<comment type="caution">
    <text evidence="1">The sequence shown here is derived from an EMBL/GenBank/DDBJ whole genome shotgun (WGS) entry which is preliminary data.</text>
</comment>
<accession>A0A218X0S1</accession>
<dbReference type="Proteomes" id="UP000197138">
    <property type="component" value="Unassembled WGS sequence"/>
</dbReference>
<gene>
    <name evidence="1" type="ORF">CDL15_Pgr018630</name>
</gene>
<reference evidence="2" key="1">
    <citation type="journal article" date="2017" name="Plant J.">
        <title>The pomegranate (Punica granatum L.) genome and the genomics of punicalagin biosynthesis.</title>
        <authorList>
            <person name="Qin G."/>
            <person name="Xu C."/>
            <person name="Ming R."/>
            <person name="Tang H."/>
            <person name="Guyot R."/>
            <person name="Kramer E.M."/>
            <person name="Hu Y."/>
            <person name="Yi X."/>
            <person name="Qi Y."/>
            <person name="Xu X."/>
            <person name="Gao Z."/>
            <person name="Pan H."/>
            <person name="Jian J."/>
            <person name="Tian Y."/>
            <person name="Yue Z."/>
            <person name="Xu Y."/>
        </authorList>
    </citation>
    <scope>NUCLEOTIDE SEQUENCE [LARGE SCALE GENOMIC DNA]</scope>
    <source>
        <strain evidence="2">cv. Dabenzi</strain>
    </source>
</reference>
<evidence type="ECO:0000313" key="1">
    <source>
        <dbReference type="EMBL" id="OWM78061.1"/>
    </source>
</evidence>
<sequence>MAGFMLGWQTQPWDSQALDSLNQGSRARVCLSARESSEPRVWLRARATQRVGNLCEFLSQIWLSKARSDLIETIYGFADSRTTRRAS</sequence>
<organism evidence="1 2">
    <name type="scientific">Punica granatum</name>
    <name type="common">Pomegranate</name>
    <dbReference type="NCBI Taxonomy" id="22663"/>
    <lineage>
        <taxon>Eukaryota</taxon>
        <taxon>Viridiplantae</taxon>
        <taxon>Streptophyta</taxon>
        <taxon>Embryophyta</taxon>
        <taxon>Tracheophyta</taxon>
        <taxon>Spermatophyta</taxon>
        <taxon>Magnoliopsida</taxon>
        <taxon>eudicotyledons</taxon>
        <taxon>Gunneridae</taxon>
        <taxon>Pentapetalae</taxon>
        <taxon>rosids</taxon>
        <taxon>malvids</taxon>
        <taxon>Myrtales</taxon>
        <taxon>Lythraceae</taxon>
        <taxon>Punica</taxon>
    </lineage>
</organism>
<proteinExistence type="predicted"/>
<protein>
    <submittedName>
        <fullName evidence="1">Uncharacterized protein</fullName>
    </submittedName>
</protein>
<dbReference type="EMBL" id="MTKT01002507">
    <property type="protein sequence ID" value="OWM78061.1"/>
    <property type="molecule type" value="Genomic_DNA"/>
</dbReference>
<dbReference type="AlphaFoldDB" id="A0A218X0S1"/>
<evidence type="ECO:0000313" key="2">
    <source>
        <dbReference type="Proteomes" id="UP000197138"/>
    </source>
</evidence>
<name>A0A218X0S1_PUNGR</name>